<feature type="domain" description="TonB-dependent receptor plug" evidence="14">
    <location>
        <begin position="139"/>
        <end position="217"/>
    </location>
</feature>
<evidence type="ECO:0000313" key="15">
    <source>
        <dbReference type="EMBL" id="QAR31185.1"/>
    </source>
</evidence>
<keyword evidence="3 10" id="KW-1134">Transmembrane beta strand</keyword>
<proteinExistence type="inferred from homology"/>
<dbReference type="InterPro" id="IPR000531">
    <property type="entry name" value="Beta-barrel_TonB"/>
</dbReference>
<feature type="domain" description="TonB-dependent receptor-like beta-barrel" evidence="13">
    <location>
        <begin position="295"/>
        <end position="744"/>
    </location>
</feature>
<evidence type="ECO:0000256" key="11">
    <source>
        <dbReference type="RuleBase" id="RU003357"/>
    </source>
</evidence>
<evidence type="ECO:0000256" key="12">
    <source>
        <dbReference type="SAM" id="SignalP"/>
    </source>
</evidence>
<comment type="subcellular location">
    <subcellularLocation>
        <location evidence="1 10">Cell outer membrane</location>
        <topology evidence="1 10">Multi-pass membrane protein</topology>
    </subcellularLocation>
</comment>
<dbReference type="OrthoDB" id="9803050at2"/>
<organism evidence="15 16">
    <name type="scientific">Ornithobacterium rhinotracheale</name>
    <dbReference type="NCBI Taxonomy" id="28251"/>
    <lineage>
        <taxon>Bacteria</taxon>
        <taxon>Pseudomonadati</taxon>
        <taxon>Bacteroidota</taxon>
        <taxon>Flavobacteriia</taxon>
        <taxon>Flavobacteriales</taxon>
        <taxon>Weeksellaceae</taxon>
        <taxon>Ornithobacterium</taxon>
    </lineage>
</organism>
<dbReference type="InterPro" id="IPR039426">
    <property type="entry name" value="TonB-dep_rcpt-like"/>
</dbReference>
<evidence type="ECO:0000256" key="6">
    <source>
        <dbReference type="ARBA" id="ARBA00023077"/>
    </source>
</evidence>
<evidence type="ECO:0000256" key="5">
    <source>
        <dbReference type="ARBA" id="ARBA00022729"/>
    </source>
</evidence>
<evidence type="ECO:0000256" key="10">
    <source>
        <dbReference type="PROSITE-ProRule" id="PRU01360"/>
    </source>
</evidence>
<dbReference type="GO" id="GO:0015344">
    <property type="term" value="F:siderophore uptake transmembrane transporter activity"/>
    <property type="evidence" value="ECO:0007669"/>
    <property type="project" value="TreeGrafter"/>
</dbReference>
<dbReference type="InterPro" id="IPR008969">
    <property type="entry name" value="CarboxyPept-like_regulatory"/>
</dbReference>
<evidence type="ECO:0000256" key="1">
    <source>
        <dbReference type="ARBA" id="ARBA00004571"/>
    </source>
</evidence>
<dbReference type="Pfam" id="PF13715">
    <property type="entry name" value="CarbopepD_reg_2"/>
    <property type="match status" value="1"/>
</dbReference>
<evidence type="ECO:0000259" key="13">
    <source>
        <dbReference type="Pfam" id="PF00593"/>
    </source>
</evidence>
<protein>
    <submittedName>
        <fullName evidence="15">TonB-dependent receptor</fullName>
    </submittedName>
</protein>
<dbReference type="RefSeq" id="WP_128501630.1">
    <property type="nucleotide sequence ID" value="NZ_CP035107.1"/>
</dbReference>
<accession>A0A410JT30</accession>
<dbReference type="Pfam" id="PF07715">
    <property type="entry name" value="Plug"/>
    <property type="match status" value="1"/>
</dbReference>
<keyword evidence="8 15" id="KW-0675">Receptor</keyword>
<dbReference type="Gene3D" id="2.170.130.10">
    <property type="entry name" value="TonB-dependent receptor, plug domain"/>
    <property type="match status" value="1"/>
</dbReference>
<evidence type="ECO:0000256" key="4">
    <source>
        <dbReference type="ARBA" id="ARBA00022692"/>
    </source>
</evidence>
<dbReference type="Proteomes" id="UP000287701">
    <property type="component" value="Chromosome"/>
</dbReference>
<keyword evidence="5 12" id="KW-0732">Signal</keyword>
<comment type="similarity">
    <text evidence="10 11">Belongs to the TonB-dependent receptor family.</text>
</comment>
<evidence type="ECO:0000256" key="7">
    <source>
        <dbReference type="ARBA" id="ARBA00023136"/>
    </source>
</evidence>
<evidence type="ECO:0000256" key="2">
    <source>
        <dbReference type="ARBA" id="ARBA00022448"/>
    </source>
</evidence>
<dbReference type="InterPro" id="IPR036942">
    <property type="entry name" value="Beta-barrel_TonB_sf"/>
</dbReference>
<dbReference type="Gene3D" id="2.40.170.20">
    <property type="entry name" value="TonB-dependent receptor, beta-barrel domain"/>
    <property type="match status" value="1"/>
</dbReference>
<dbReference type="AlphaFoldDB" id="A0A410JT30"/>
<dbReference type="InterPro" id="IPR012910">
    <property type="entry name" value="Plug_dom"/>
</dbReference>
<dbReference type="EMBL" id="CP035107">
    <property type="protein sequence ID" value="QAR31185.1"/>
    <property type="molecule type" value="Genomic_DNA"/>
</dbReference>
<keyword evidence="4 10" id="KW-0812">Transmembrane</keyword>
<dbReference type="GO" id="GO:0009279">
    <property type="term" value="C:cell outer membrane"/>
    <property type="evidence" value="ECO:0007669"/>
    <property type="project" value="UniProtKB-SubCell"/>
</dbReference>
<dbReference type="PROSITE" id="PS52016">
    <property type="entry name" value="TONB_DEPENDENT_REC_3"/>
    <property type="match status" value="1"/>
</dbReference>
<keyword evidence="7 10" id="KW-0472">Membrane</keyword>
<keyword evidence="2 10" id="KW-0813">Transport</keyword>
<dbReference type="InterPro" id="IPR037066">
    <property type="entry name" value="Plug_dom_sf"/>
</dbReference>
<evidence type="ECO:0000259" key="14">
    <source>
        <dbReference type="Pfam" id="PF07715"/>
    </source>
</evidence>
<dbReference type="GO" id="GO:0044718">
    <property type="term" value="P:siderophore transmembrane transport"/>
    <property type="evidence" value="ECO:0007669"/>
    <property type="project" value="TreeGrafter"/>
</dbReference>
<gene>
    <name evidence="15" type="ORF">EQP59_07470</name>
</gene>
<evidence type="ECO:0000313" key="16">
    <source>
        <dbReference type="Proteomes" id="UP000287701"/>
    </source>
</evidence>
<dbReference type="PANTHER" id="PTHR30069">
    <property type="entry name" value="TONB-DEPENDENT OUTER MEMBRANE RECEPTOR"/>
    <property type="match status" value="1"/>
</dbReference>
<dbReference type="SUPFAM" id="SSF49464">
    <property type="entry name" value="Carboxypeptidase regulatory domain-like"/>
    <property type="match status" value="1"/>
</dbReference>
<dbReference type="Pfam" id="PF00593">
    <property type="entry name" value="TonB_dep_Rec_b-barrel"/>
    <property type="match status" value="1"/>
</dbReference>
<sequence>MKKYIFLYFFLISLSLLAQEKFTLSGYVTEEGSQELLIGAEIYVPQIKQSVVSNNYGYYSISLPKGDYDIICTLVGYQEFEDHIELNQNRILNISLSNHITLKEVVASAENSIKQSKSAQMSEVKIPIAQIKRLPSLLGEKDVLKALQLTPGVQSGAEGSSGLYVRGGGPDQNLLILDDAPVYNASHLFGFFSIFNGDAIKNINLIKGGFPARYGGRLSSVLDVSMKDGNKEKFGGEIGLGLLSSRLMLEGPIVKNKSSFIISARRTYVDFILTPLMDENEKMKYYFYDLNAKINYEFNQRNKLYLSGYFGKDYFRSVLGDDYGESKGKLFWGNATATLRWNHLFNDKIFSNTSLIFSDYNFNVYSSDEFDDGQGMLKSNYFYESKYQSSITDLGLKYDMQFNISPQYLIRTGANAVLHNFKPSAISIKDESEQLSNHENTVEKIKTTEANVYMENEWSFYKKFKMNAGLRLSNYLHKNKTYTSLEPRVSLRYSLTDDLSIKASYAAMNQYIHLLTSAGVSLPMDLWVTTTDRVKPQHSEQFALGISKDWNEQKIGISLEGYYKKMNDLLGYAPGASFLLNNLDLSHPNREYSWEENVIHGQGWAYGLEFFAQKKVGKFSGWAGYTLAWVQHQFDEDNKGKKYFARYDRRHDISLVGFYDITKSISLSGTWVYGTGNAVSLPKSSYFNLIDPLDSDNPYTNVYAYGSKNDLRMRAYHRLDLAIQFKKITKRKRKRIWEIGVYNVYSRKNPFFYQYADKEIENPDGSSQRKVVLNQYSIFPIIPSISYSLKF</sequence>
<evidence type="ECO:0000256" key="3">
    <source>
        <dbReference type="ARBA" id="ARBA00022452"/>
    </source>
</evidence>
<dbReference type="SUPFAM" id="SSF56935">
    <property type="entry name" value="Porins"/>
    <property type="match status" value="1"/>
</dbReference>
<reference evidence="15 16" key="1">
    <citation type="submission" date="2019-01" db="EMBL/GenBank/DDBJ databases">
        <title>Whole Genome of Ornithobacterium rhinotracheale FARPER-174b.</title>
        <authorList>
            <person name="Tataje-Lavanda L.A."/>
            <person name="Montalvan A."/>
            <person name="Montesinos R."/>
            <person name="Zimic M."/>
            <person name="Fernandez-Sanchez M."/>
            <person name="Fernandez-Diaz M."/>
        </authorList>
    </citation>
    <scope>NUCLEOTIDE SEQUENCE [LARGE SCALE GENOMIC DNA]</scope>
    <source>
        <strain evidence="15 16">FARPER-174b</strain>
    </source>
</reference>
<feature type="chain" id="PRO_5019160760" evidence="12">
    <location>
        <begin position="19"/>
        <end position="791"/>
    </location>
</feature>
<keyword evidence="6 11" id="KW-0798">TonB box</keyword>
<evidence type="ECO:0000256" key="8">
    <source>
        <dbReference type="ARBA" id="ARBA00023170"/>
    </source>
</evidence>
<dbReference type="Gene3D" id="2.60.40.1120">
    <property type="entry name" value="Carboxypeptidase-like, regulatory domain"/>
    <property type="match status" value="1"/>
</dbReference>
<keyword evidence="9 10" id="KW-0998">Cell outer membrane</keyword>
<evidence type="ECO:0000256" key="9">
    <source>
        <dbReference type="ARBA" id="ARBA00023237"/>
    </source>
</evidence>
<name>A0A410JT30_ORNRH</name>
<feature type="signal peptide" evidence="12">
    <location>
        <begin position="1"/>
        <end position="18"/>
    </location>
</feature>
<dbReference type="PANTHER" id="PTHR30069:SF29">
    <property type="entry name" value="HEMOGLOBIN AND HEMOGLOBIN-HAPTOGLOBIN-BINDING PROTEIN 1-RELATED"/>
    <property type="match status" value="1"/>
</dbReference>